<feature type="region of interest" description="Disordered" evidence="1">
    <location>
        <begin position="591"/>
        <end position="635"/>
    </location>
</feature>
<proteinExistence type="predicted"/>
<evidence type="ECO:0000256" key="1">
    <source>
        <dbReference type="SAM" id="MobiDB-lite"/>
    </source>
</evidence>
<evidence type="ECO:0000313" key="2">
    <source>
        <dbReference type="EMBL" id="GCE12262.1"/>
    </source>
</evidence>
<dbReference type="EMBL" id="BIFR01000001">
    <property type="protein sequence ID" value="GCE12262.1"/>
    <property type="molecule type" value="Genomic_DNA"/>
</dbReference>
<dbReference type="OrthoDB" id="7783360at2"/>
<protein>
    <recommendedName>
        <fullName evidence="4">DUF1349 domain-containing protein</fullName>
    </recommendedName>
</protein>
<dbReference type="AlphaFoldDB" id="A0A401ZZP5"/>
<evidence type="ECO:0000313" key="3">
    <source>
        <dbReference type="Proteomes" id="UP000287352"/>
    </source>
</evidence>
<accession>A0A401ZZP5</accession>
<keyword evidence="3" id="KW-1185">Reference proteome</keyword>
<dbReference type="RefSeq" id="WP_126579898.1">
    <property type="nucleotide sequence ID" value="NZ_BIFR01000001.1"/>
</dbReference>
<gene>
    <name evidence="2" type="ORF">KTT_21210</name>
</gene>
<feature type="compositionally biased region" description="Polar residues" evidence="1">
    <location>
        <begin position="622"/>
        <end position="635"/>
    </location>
</feature>
<organism evidence="2 3">
    <name type="scientific">Tengunoibacter tsumagoiensis</name>
    <dbReference type="NCBI Taxonomy" id="2014871"/>
    <lineage>
        <taxon>Bacteria</taxon>
        <taxon>Bacillati</taxon>
        <taxon>Chloroflexota</taxon>
        <taxon>Ktedonobacteria</taxon>
        <taxon>Ktedonobacterales</taxon>
        <taxon>Dictyobacteraceae</taxon>
        <taxon>Tengunoibacter</taxon>
    </lineage>
</organism>
<feature type="compositionally biased region" description="Pro residues" evidence="1">
    <location>
        <begin position="598"/>
        <end position="620"/>
    </location>
</feature>
<sequence length="1053" mass="111981">MLHSRNTSVEQPLVAHLLRQKIVRYSIVLAWCFSLAAGATGAFFLQHAPSPVHAATPPPLGLNIDFNEQSLVDMIQNEPRFQQVDNTTTALTQDTNGWPTSDFEEIIDNRYNYAWVSGAVNIDPQKASTDISGTYKLSFTGQAVLTSADAGDPSHAGTTVSNQQYNSATNTTTADVTLSNPSGGIVVDLQFTQTKRNPTDAPGTGVTNVKMIRPGYASTPNQVFTNEWLSTLTNHNWTAFRFMGALGTNDYADPATDGHPYSELYPYRLQWSTDRRLPNAGPLYGAAHPGVHGVPWEYVVLIAQITHKDIWINIPVNASDDYVNQVANLLKNGNSFTGNQGIPSNVNVYVEYSNEMWHYGFHQGPWNNQAAQDEVAAGGSNLNYDNCNNNNDCWRFRRIAKRTLEIGNQFKTAFSDNGTRIRPVINNAFTDHDTDMLTYVNANYGTVSNSIYGISQTGYYGSADKSSVDAIINGETAASDANKAGYVTSRTIANQFGIHSLVYEGGQDEEGNKTPISPVDTTLANQFAAARDPRMQQVEVHDVVTNWFGSGGELYMQFAHVGRFSTYGMWGLSDDVNNQTTGKWKGVDQILGTSVTPTPTPTPNPTQTPTPTPTPNPGLPSPWQTQDIGSVGQTGSASYTNGTFTVVGSGSDIWGGNDGFRYVYQPLNGDGTIIAKVTGVQNTDGWAKAGVMIRETLTDSSTHAFMALTSSNGAAFQRRTTTSGSSSNTNNGTTTAPYWVKLVRSGTTFTGSISSDGSTWTQIGSDTVTMGSNAYVGLAVTAHNSSLLNSSTFTNVSVSTGGTGGGGSLLASDPFSGSTGALHGQNTGTGWSGAWAEQNGKTTVPGYNVSSGSALSFSTLQTSGNYATGGLSYESAGRSLNVSATGPFSSYLTNGQIGQLGSTLWVSTLLRKDANDDQENSLTFHNSSTNWCSGCASSSISVGYFGSASNSGGLRYWGVKLGGTVFKSNVQVQVGQTALLVMRIDFSPNTSASLYVNPSSLGNSAPSSANAQATSNLAVTFQSLAYYGGDGSNQSSLDEIRIGTSYAAVTPSN</sequence>
<dbReference type="Proteomes" id="UP000287352">
    <property type="component" value="Unassembled WGS sequence"/>
</dbReference>
<evidence type="ECO:0008006" key="4">
    <source>
        <dbReference type="Google" id="ProtNLM"/>
    </source>
</evidence>
<reference evidence="3" key="1">
    <citation type="submission" date="2018-12" db="EMBL/GenBank/DDBJ databases">
        <title>Tengunoibacter tsumagoiensis gen. nov., sp. nov., Dictyobacter kobayashii sp. nov., D. alpinus sp. nov., and D. joshuensis sp. nov. and description of Dictyobacteraceae fam. nov. within the order Ktedonobacterales isolated from Tengu-no-mugimeshi.</title>
        <authorList>
            <person name="Wang C.M."/>
            <person name="Zheng Y."/>
            <person name="Sakai Y."/>
            <person name="Toyoda A."/>
            <person name="Minakuchi Y."/>
            <person name="Abe K."/>
            <person name="Yokota A."/>
            <person name="Yabe S."/>
        </authorList>
    </citation>
    <scope>NUCLEOTIDE SEQUENCE [LARGE SCALE GENOMIC DNA]</scope>
    <source>
        <strain evidence="3">Uno3</strain>
    </source>
</reference>
<comment type="caution">
    <text evidence="2">The sequence shown here is derived from an EMBL/GenBank/DDBJ whole genome shotgun (WGS) entry which is preliminary data.</text>
</comment>
<name>A0A401ZZP5_9CHLR</name>
<dbReference type="Gene3D" id="2.60.120.200">
    <property type="match status" value="1"/>
</dbReference>